<sequence length="380" mass="42518">MKKVMVVTGTRADYGIYFPILKKIEEDSDLELQILVTGMHLTPKYGNTVKYIEADGFQIAAKVTAAVEASRGGMARGIGEGIIGMTEAFESLKPDCVIVLGDRGEMLAATISSVYLNIPTLHLHGGEVSGSIDESVRHAISKLAHLHLTATTASKERLIKMGEDPWRVYVVGAPRIEAIESAVLPDIQSVKRKYHLDFAGIYGLFIYHPVTTDNQSIEKELECIFKAVSEEKIPYVCVMPNSDAGSEEIINFYNNLSEKDGFYKIVTFEQYDYLSILKHAYILVGNSSSGIIEAASFKVPVINIGSRQYRRERSQNTIDVSVDYNQIRSAFSIVKSTDFKERLKRVKNVYYKKNTSQSVVEIIHRLNDYGDELTQKTISY</sequence>
<evidence type="ECO:0000313" key="2">
    <source>
        <dbReference type="EMBL" id="MFD1178863.1"/>
    </source>
</evidence>
<dbReference type="Proteomes" id="UP001597262">
    <property type="component" value="Unassembled WGS sequence"/>
</dbReference>
<keyword evidence="2" id="KW-0378">Hydrolase</keyword>
<dbReference type="EC" id="3.2.1.183" evidence="2"/>
<protein>
    <submittedName>
        <fullName evidence="2">UDP-N-acetylglucosamine 2-epimerase</fullName>
        <ecNumber evidence="2">3.2.1.183</ecNumber>
    </submittedName>
</protein>
<organism evidence="2 3">
    <name type="scientific">Paenibacillus puldeungensis</name>
    <dbReference type="NCBI Taxonomy" id="696536"/>
    <lineage>
        <taxon>Bacteria</taxon>
        <taxon>Bacillati</taxon>
        <taxon>Bacillota</taxon>
        <taxon>Bacilli</taxon>
        <taxon>Bacillales</taxon>
        <taxon>Paenibacillaceae</taxon>
        <taxon>Paenibacillus</taxon>
    </lineage>
</organism>
<gene>
    <name evidence="2" type="primary">neuC</name>
    <name evidence="2" type="ORF">ACFQ3W_21530</name>
</gene>
<evidence type="ECO:0000259" key="1">
    <source>
        <dbReference type="Pfam" id="PF02350"/>
    </source>
</evidence>
<dbReference type="GO" id="GO:0016798">
    <property type="term" value="F:hydrolase activity, acting on glycosyl bonds"/>
    <property type="evidence" value="ECO:0007669"/>
    <property type="project" value="UniProtKB-KW"/>
</dbReference>
<dbReference type="PANTHER" id="PTHR43174">
    <property type="entry name" value="UDP-N-ACETYLGLUCOSAMINE 2-EPIMERASE"/>
    <property type="match status" value="1"/>
</dbReference>
<reference evidence="3" key="1">
    <citation type="journal article" date="2019" name="Int. J. Syst. Evol. Microbiol.">
        <title>The Global Catalogue of Microorganisms (GCM) 10K type strain sequencing project: providing services to taxonomists for standard genome sequencing and annotation.</title>
        <authorList>
            <consortium name="The Broad Institute Genomics Platform"/>
            <consortium name="The Broad Institute Genome Sequencing Center for Infectious Disease"/>
            <person name="Wu L."/>
            <person name="Ma J."/>
        </authorList>
    </citation>
    <scope>NUCLEOTIDE SEQUENCE [LARGE SCALE GENOMIC DNA]</scope>
    <source>
        <strain evidence="3">CCUG 59189</strain>
    </source>
</reference>
<dbReference type="CDD" id="cd03786">
    <property type="entry name" value="GTB_UDP-GlcNAc_2-Epimerase"/>
    <property type="match status" value="1"/>
</dbReference>
<dbReference type="Pfam" id="PF02350">
    <property type="entry name" value="Epimerase_2"/>
    <property type="match status" value="1"/>
</dbReference>
<evidence type="ECO:0000313" key="3">
    <source>
        <dbReference type="Proteomes" id="UP001597262"/>
    </source>
</evidence>
<comment type="caution">
    <text evidence="2">The sequence shown here is derived from an EMBL/GenBank/DDBJ whole genome shotgun (WGS) entry which is preliminary data.</text>
</comment>
<dbReference type="InterPro" id="IPR003331">
    <property type="entry name" value="UDP_GlcNAc_Epimerase_2_dom"/>
</dbReference>
<dbReference type="PANTHER" id="PTHR43174:SF3">
    <property type="entry name" value="UDP-N-ACETYLGLUCOSAMINE 2-EPIMERASE"/>
    <property type="match status" value="1"/>
</dbReference>
<feature type="domain" description="UDP-N-acetylglucosamine 2-epimerase" evidence="1">
    <location>
        <begin position="22"/>
        <end position="363"/>
    </location>
</feature>
<accession>A0ABW3S2Z0</accession>
<dbReference type="RefSeq" id="WP_379321302.1">
    <property type="nucleotide sequence ID" value="NZ_JBHTLM010000021.1"/>
</dbReference>
<name>A0ABW3S2Z0_9BACL</name>
<dbReference type="EMBL" id="JBHTLM010000021">
    <property type="protein sequence ID" value="MFD1178863.1"/>
    <property type="molecule type" value="Genomic_DNA"/>
</dbReference>
<dbReference type="InterPro" id="IPR029767">
    <property type="entry name" value="WecB-like"/>
</dbReference>
<keyword evidence="3" id="KW-1185">Reference proteome</keyword>
<dbReference type="InterPro" id="IPR020004">
    <property type="entry name" value="UDP-GlcNAc_Epase"/>
</dbReference>
<dbReference type="SUPFAM" id="SSF53756">
    <property type="entry name" value="UDP-Glycosyltransferase/glycogen phosphorylase"/>
    <property type="match status" value="1"/>
</dbReference>
<keyword evidence="2" id="KW-0326">Glycosidase</keyword>
<proteinExistence type="predicted"/>
<dbReference type="NCBIfam" id="TIGR03568">
    <property type="entry name" value="NeuC_NnaA"/>
    <property type="match status" value="1"/>
</dbReference>
<dbReference type="Gene3D" id="3.40.50.2000">
    <property type="entry name" value="Glycogen Phosphorylase B"/>
    <property type="match status" value="2"/>
</dbReference>